<dbReference type="GO" id="GO:0006511">
    <property type="term" value="P:ubiquitin-dependent protein catabolic process"/>
    <property type="evidence" value="ECO:0007669"/>
    <property type="project" value="InterPro"/>
</dbReference>
<comment type="caution">
    <text evidence="6">The sequence shown here is derived from an EMBL/GenBank/DDBJ whole genome shotgun (WGS) entry which is preliminary data.</text>
</comment>
<protein>
    <submittedName>
        <fullName evidence="6">Seven in absentia protein family</fullName>
    </submittedName>
</protein>
<keyword evidence="4" id="KW-0862">Zinc</keyword>
<dbReference type="GO" id="GO:0005737">
    <property type="term" value="C:cytoplasm"/>
    <property type="evidence" value="ECO:0007669"/>
    <property type="project" value="InterPro"/>
</dbReference>
<dbReference type="AlphaFoldDB" id="A0AAW1KNB1"/>
<dbReference type="Gene3D" id="2.60.210.10">
    <property type="entry name" value="Apoptosis, Tumor Necrosis Factor Receptor Associated Protein 2, Chain A"/>
    <property type="match status" value="1"/>
</dbReference>
<dbReference type="GO" id="GO:0008270">
    <property type="term" value="F:zinc ion binding"/>
    <property type="evidence" value="ECO:0007669"/>
    <property type="project" value="UniProtKB-KW"/>
</dbReference>
<dbReference type="EMBL" id="JASPKY010000187">
    <property type="protein sequence ID" value="KAK9722531.1"/>
    <property type="molecule type" value="Genomic_DNA"/>
</dbReference>
<keyword evidence="3" id="KW-0863">Zinc-finger</keyword>
<evidence type="ECO:0000259" key="5">
    <source>
        <dbReference type="Pfam" id="PF03145"/>
    </source>
</evidence>
<accession>A0AAW1KNB1</accession>
<dbReference type="Proteomes" id="UP001458880">
    <property type="component" value="Unassembled WGS sequence"/>
</dbReference>
<keyword evidence="2" id="KW-0479">Metal-binding</keyword>
<organism evidence="6 7">
    <name type="scientific">Popillia japonica</name>
    <name type="common">Japanese beetle</name>
    <dbReference type="NCBI Taxonomy" id="7064"/>
    <lineage>
        <taxon>Eukaryota</taxon>
        <taxon>Metazoa</taxon>
        <taxon>Ecdysozoa</taxon>
        <taxon>Arthropoda</taxon>
        <taxon>Hexapoda</taxon>
        <taxon>Insecta</taxon>
        <taxon>Pterygota</taxon>
        <taxon>Neoptera</taxon>
        <taxon>Endopterygota</taxon>
        <taxon>Coleoptera</taxon>
        <taxon>Polyphaga</taxon>
        <taxon>Scarabaeiformia</taxon>
        <taxon>Scarabaeidae</taxon>
        <taxon>Rutelinae</taxon>
        <taxon>Popillia</taxon>
    </lineage>
</organism>
<dbReference type="InterPro" id="IPR008974">
    <property type="entry name" value="TRAF-like"/>
</dbReference>
<gene>
    <name evidence="6" type="ORF">QE152_g19647</name>
</gene>
<dbReference type="InterPro" id="IPR018121">
    <property type="entry name" value="7-in-absentia-prot_TRAF-dom"/>
</dbReference>
<comment type="similarity">
    <text evidence="1">Belongs to the SINA (Seven in absentia) family.</text>
</comment>
<evidence type="ECO:0000313" key="6">
    <source>
        <dbReference type="EMBL" id="KAK9722531.1"/>
    </source>
</evidence>
<keyword evidence="7" id="KW-1185">Reference proteome</keyword>
<feature type="domain" description="Seven-in-absentia protein TRAF-like" evidence="5">
    <location>
        <begin position="46"/>
        <end position="120"/>
    </location>
</feature>
<evidence type="ECO:0000256" key="2">
    <source>
        <dbReference type="ARBA" id="ARBA00022723"/>
    </source>
</evidence>
<evidence type="ECO:0000256" key="3">
    <source>
        <dbReference type="ARBA" id="ARBA00022771"/>
    </source>
</evidence>
<proteinExistence type="inferred from homology"/>
<dbReference type="Pfam" id="PF03145">
    <property type="entry name" value="Sina_TRAF"/>
    <property type="match status" value="1"/>
</dbReference>
<sequence length="142" mass="16654">MADHVMFLLSSGEEKPLKSFFFPNETFTYFLYDTHHAALFYFYQVYDNERDMIRYFMRYIGDKKYATTFRYKVSVYCKSEKSRKVKITEICADDLVAYKEILNSGSHVGLPKSVVNSYSDAFLCLEVTHRDDHQSTEALGDI</sequence>
<name>A0AAW1KNB1_POPJA</name>
<evidence type="ECO:0000313" key="7">
    <source>
        <dbReference type="Proteomes" id="UP001458880"/>
    </source>
</evidence>
<evidence type="ECO:0000256" key="1">
    <source>
        <dbReference type="ARBA" id="ARBA00009119"/>
    </source>
</evidence>
<evidence type="ECO:0000256" key="4">
    <source>
        <dbReference type="ARBA" id="ARBA00022833"/>
    </source>
</evidence>
<reference evidence="6 7" key="1">
    <citation type="journal article" date="2024" name="BMC Genomics">
        <title>De novo assembly and annotation of Popillia japonica's genome with initial clues to its potential as an invasive pest.</title>
        <authorList>
            <person name="Cucini C."/>
            <person name="Boschi S."/>
            <person name="Funari R."/>
            <person name="Cardaioli E."/>
            <person name="Iannotti N."/>
            <person name="Marturano G."/>
            <person name="Paoli F."/>
            <person name="Bruttini M."/>
            <person name="Carapelli A."/>
            <person name="Frati F."/>
            <person name="Nardi F."/>
        </authorList>
    </citation>
    <scope>NUCLEOTIDE SEQUENCE [LARGE SCALE GENOMIC DNA]</scope>
    <source>
        <strain evidence="6">DMR45628</strain>
    </source>
</reference>